<organism evidence="1 2">
    <name type="scientific">Bagarius yarrelli</name>
    <name type="common">Goonch</name>
    <name type="synonym">Bagrus yarrelli</name>
    <dbReference type="NCBI Taxonomy" id="175774"/>
    <lineage>
        <taxon>Eukaryota</taxon>
        <taxon>Metazoa</taxon>
        <taxon>Chordata</taxon>
        <taxon>Craniata</taxon>
        <taxon>Vertebrata</taxon>
        <taxon>Euteleostomi</taxon>
        <taxon>Actinopterygii</taxon>
        <taxon>Neopterygii</taxon>
        <taxon>Teleostei</taxon>
        <taxon>Ostariophysi</taxon>
        <taxon>Siluriformes</taxon>
        <taxon>Sisoridae</taxon>
        <taxon>Sisorinae</taxon>
        <taxon>Bagarius</taxon>
    </lineage>
</organism>
<dbReference type="AlphaFoldDB" id="A0A556VA21"/>
<name>A0A556VA21_BAGYA</name>
<dbReference type="Proteomes" id="UP000319801">
    <property type="component" value="Unassembled WGS sequence"/>
</dbReference>
<evidence type="ECO:0000313" key="1">
    <source>
        <dbReference type="EMBL" id="TTD47736.1"/>
    </source>
</evidence>
<keyword evidence="2" id="KW-1185">Reference proteome</keyword>
<sequence>MGQEKGQRAAEKKSERSARAGLLTGITAEYTLWEKKSSLSSQVPVLSLTLAVPGMLDRVQTVPFPPASLLPQHCFLTPGQLSPGEQKLFWLMKPTVPRNAQNAYGTMCVRARVHSSQLQ</sequence>
<proteinExistence type="predicted"/>
<reference evidence="1 2" key="1">
    <citation type="journal article" date="2019" name="Genome Biol. Evol.">
        <title>Whole-Genome Sequencing of the Giant Devil Catfish, Bagarius yarrelli.</title>
        <authorList>
            <person name="Jiang W."/>
            <person name="Lv Y."/>
            <person name="Cheng L."/>
            <person name="Yang K."/>
            <person name="Chao B."/>
            <person name="Wang X."/>
            <person name="Li Y."/>
            <person name="Pan X."/>
            <person name="You X."/>
            <person name="Zhang Y."/>
            <person name="Yang J."/>
            <person name="Li J."/>
            <person name="Zhang X."/>
            <person name="Liu S."/>
            <person name="Sun C."/>
            <person name="Yang J."/>
            <person name="Shi Q."/>
        </authorList>
    </citation>
    <scope>NUCLEOTIDE SEQUENCE [LARGE SCALE GENOMIC DNA]</scope>
    <source>
        <strain evidence="1">JWS20170419001</strain>
        <tissue evidence="1">Muscle</tissue>
    </source>
</reference>
<comment type="caution">
    <text evidence="1">The sequence shown here is derived from an EMBL/GenBank/DDBJ whole genome shotgun (WGS) entry which is preliminary data.</text>
</comment>
<gene>
    <name evidence="1" type="ORF">Baya_14777</name>
</gene>
<dbReference type="EMBL" id="VCAZ01000182">
    <property type="protein sequence ID" value="TTD47736.1"/>
    <property type="molecule type" value="Genomic_DNA"/>
</dbReference>
<protein>
    <submittedName>
        <fullName evidence="1">Uncharacterized protein</fullName>
    </submittedName>
</protein>
<evidence type="ECO:0000313" key="2">
    <source>
        <dbReference type="Proteomes" id="UP000319801"/>
    </source>
</evidence>
<accession>A0A556VA21</accession>